<evidence type="ECO:0000313" key="1">
    <source>
        <dbReference type="EMBL" id="OJA09810.1"/>
    </source>
</evidence>
<sequence length="302" mass="32910">MSPTSLCYATSSLQPYRLTDLETGEKSTLHICLVPNGGGWNCSASRKLRYLSKNARDQTTGCGDGEEGEYSGVITHQSLVGETASARAKNSPLTAARCLGQVSEYHRAARIHVRRRGEAHVIWRLSPHILLHSGSKHNLTLSLPPNKGRIPLGHPSLLTIATDNALTKHADLVSQSARQVHPCRCTYTHPCTPRYAHCMYVLGSAEGAQSEMMDAALKAARRSITVVRLNQRDPVVHGRTKQSALFPSIRDRTAYGIPVTKCIVVGCVVVCTGVGRQGKQAKLPGYERTRTVLILMGIARIE</sequence>
<dbReference type="InterPro" id="IPR014776">
    <property type="entry name" value="4pyrrole_Mease_sub2"/>
</dbReference>
<dbReference type="GO" id="GO:0019354">
    <property type="term" value="P:siroheme biosynthetic process"/>
    <property type="evidence" value="ECO:0007669"/>
    <property type="project" value="TreeGrafter"/>
</dbReference>
<dbReference type="SUPFAM" id="SSF53790">
    <property type="entry name" value="Tetrapyrrole methylase"/>
    <property type="match status" value="1"/>
</dbReference>
<dbReference type="InterPro" id="IPR035996">
    <property type="entry name" value="4pyrrol_Methylase_sf"/>
</dbReference>
<dbReference type="Proteomes" id="UP000183567">
    <property type="component" value="Unassembled WGS sequence"/>
</dbReference>
<dbReference type="PANTHER" id="PTHR45790:SF6">
    <property type="entry name" value="UROPORPHYRINOGEN-III C-METHYLTRANSFERASE"/>
    <property type="match status" value="1"/>
</dbReference>
<accession>A0A1J8QK56</accession>
<organism evidence="1 2">
    <name type="scientific">Rhizopogon vesiculosus</name>
    <dbReference type="NCBI Taxonomy" id="180088"/>
    <lineage>
        <taxon>Eukaryota</taxon>
        <taxon>Fungi</taxon>
        <taxon>Dikarya</taxon>
        <taxon>Basidiomycota</taxon>
        <taxon>Agaricomycotina</taxon>
        <taxon>Agaricomycetes</taxon>
        <taxon>Agaricomycetidae</taxon>
        <taxon>Boletales</taxon>
        <taxon>Suillineae</taxon>
        <taxon>Rhizopogonaceae</taxon>
        <taxon>Rhizopogon</taxon>
    </lineage>
</organism>
<protein>
    <submittedName>
        <fullName evidence="1">Uncharacterized protein</fullName>
    </submittedName>
</protein>
<dbReference type="GO" id="GO:0004851">
    <property type="term" value="F:uroporphyrin-III C-methyltransferase activity"/>
    <property type="evidence" value="ECO:0007669"/>
    <property type="project" value="TreeGrafter"/>
</dbReference>
<dbReference type="InterPro" id="IPR014777">
    <property type="entry name" value="4pyrrole_Mease_sub1"/>
</dbReference>
<keyword evidence="2" id="KW-1185">Reference proteome</keyword>
<gene>
    <name evidence="1" type="ORF">AZE42_06457</name>
</gene>
<dbReference type="STRING" id="180088.A0A1J8QK56"/>
<dbReference type="InterPro" id="IPR050161">
    <property type="entry name" value="Siro_Cobalamin_biosynth"/>
</dbReference>
<name>A0A1J8QK56_9AGAM</name>
<comment type="caution">
    <text evidence="1">The sequence shown here is derived from an EMBL/GenBank/DDBJ whole genome shotgun (WGS) entry which is preliminary data.</text>
</comment>
<dbReference type="PANTHER" id="PTHR45790">
    <property type="entry name" value="SIROHEME SYNTHASE-RELATED"/>
    <property type="match status" value="1"/>
</dbReference>
<reference evidence="1 2" key="1">
    <citation type="submission" date="2016-03" db="EMBL/GenBank/DDBJ databases">
        <title>Comparative genomics of the ectomycorrhizal sister species Rhizopogon vinicolor and Rhizopogon vesiculosus (Basidiomycota: Boletales) reveals a divergence of the mating type B locus.</title>
        <authorList>
            <person name="Mujic A.B."/>
            <person name="Kuo A."/>
            <person name="Tritt A."/>
            <person name="Lipzen A."/>
            <person name="Chen C."/>
            <person name="Johnson J."/>
            <person name="Sharma A."/>
            <person name="Barry K."/>
            <person name="Grigoriev I.V."/>
            <person name="Spatafora J.W."/>
        </authorList>
    </citation>
    <scope>NUCLEOTIDE SEQUENCE [LARGE SCALE GENOMIC DNA]</scope>
    <source>
        <strain evidence="1 2">AM-OR11-056</strain>
    </source>
</reference>
<dbReference type="EMBL" id="LVVM01005789">
    <property type="protein sequence ID" value="OJA09810.1"/>
    <property type="molecule type" value="Genomic_DNA"/>
</dbReference>
<dbReference type="Gene3D" id="3.40.1010.10">
    <property type="entry name" value="Cobalt-precorrin-4 Transmethylase, Domain 1"/>
    <property type="match status" value="1"/>
</dbReference>
<dbReference type="Gene3D" id="3.30.950.10">
    <property type="entry name" value="Methyltransferase, Cobalt-precorrin-4 Transmethylase, Domain 2"/>
    <property type="match status" value="1"/>
</dbReference>
<evidence type="ECO:0000313" key="2">
    <source>
        <dbReference type="Proteomes" id="UP000183567"/>
    </source>
</evidence>
<dbReference type="OrthoDB" id="508204at2759"/>
<proteinExistence type="predicted"/>
<dbReference type="AlphaFoldDB" id="A0A1J8QK56"/>